<evidence type="ECO:0008006" key="4">
    <source>
        <dbReference type="Google" id="ProtNLM"/>
    </source>
</evidence>
<sequence>MKRKHDILPVLLTLLGIVLGAAGLWMVRTMGPEWKWGYILIGVGCGLFGHFMGEFLARRAVESDPKAAKELEIQQKDERNVAIGNAAKAKAFDVMLTTFSPLLLILALLEIDLLPLLLLVAAYLFVVFDSIYWLNRYQKEM</sequence>
<evidence type="ECO:0000313" key="2">
    <source>
        <dbReference type="EMBL" id="HJB56431.1"/>
    </source>
</evidence>
<evidence type="ECO:0000313" key="3">
    <source>
        <dbReference type="Proteomes" id="UP000824208"/>
    </source>
</evidence>
<name>A0A9D2S561_9FIRM</name>
<feature type="transmembrane region" description="Helical" evidence="1">
    <location>
        <begin position="36"/>
        <end position="57"/>
    </location>
</feature>
<dbReference type="Proteomes" id="UP000824208">
    <property type="component" value="Unassembled WGS sequence"/>
</dbReference>
<keyword evidence="1" id="KW-1133">Transmembrane helix</keyword>
<accession>A0A9D2S561</accession>
<reference evidence="2" key="1">
    <citation type="journal article" date="2021" name="PeerJ">
        <title>Extensive microbial diversity within the chicken gut microbiome revealed by metagenomics and culture.</title>
        <authorList>
            <person name="Gilroy R."/>
            <person name="Ravi A."/>
            <person name="Getino M."/>
            <person name="Pursley I."/>
            <person name="Horton D.L."/>
            <person name="Alikhan N.F."/>
            <person name="Baker D."/>
            <person name="Gharbi K."/>
            <person name="Hall N."/>
            <person name="Watson M."/>
            <person name="Adriaenssens E.M."/>
            <person name="Foster-Nyarko E."/>
            <person name="Jarju S."/>
            <person name="Secka A."/>
            <person name="Antonio M."/>
            <person name="Oren A."/>
            <person name="Chaudhuri R.R."/>
            <person name="La Ragione R."/>
            <person name="Hildebrand F."/>
            <person name="Pallen M.J."/>
        </authorList>
    </citation>
    <scope>NUCLEOTIDE SEQUENCE</scope>
    <source>
        <strain evidence="2">CHK189-11263</strain>
    </source>
</reference>
<evidence type="ECO:0000256" key="1">
    <source>
        <dbReference type="SAM" id="Phobius"/>
    </source>
</evidence>
<comment type="caution">
    <text evidence="2">The sequence shown here is derived from an EMBL/GenBank/DDBJ whole genome shotgun (WGS) entry which is preliminary data.</text>
</comment>
<keyword evidence="1" id="KW-0472">Membrane</keyword>
<organism evidence="2 3">
    <name type="scientific">Candidatus Flavonifractor intestinipullorum</name>
    <dbReference type="NCBI Taxonomy" id="2838587"/>
    <lineage>
        <taxon>Bacteria</taxon>
        <taxon>Bacillati</taxon>
        <taxon>Bacillota</taxon>
        <taxon>Clostridia</taxon>
        <taxon>Eubacteriales</taxon>
        <taxon>Oscillospiraceae</taxon>
        <taxon>Flavonifractor</taxon>
    </lineage>
</organism>
<dbReference type="EMBL" id="DWYC01000031">
    <property type="protein sequence ID" value="HJB56431.1"/>
    <property type="molecule type" value="Genomic_DNA"/>
</dbReference>
<dbReference type="AlphaFoldDB" id="A0A9D2S561"/>
<keyword evidence="1" id="KW-0812">Transmembrane</keyword>
<feature type="transmembrane region" description="Helical" evidence="1">
    <location>
        <begin position="115"/>
        <end position="134"/>
    </location>
</feature>
<feature type="transmembrane region" description="Helical" evidence="1">
    <location>
        <begin position="91"/>
        <end position="109"/>
    </location>
</feature>
<reference evidence="2" key="2">
    <citation type="submission" date="2021-04" db="EMBL/GenBank/DDBJ databases">
        <authorList>
            <person name="Gilroy R."/>
        </authorList>
    </citation>
    <scope>NUCLEOTIDE SEQUENCE</scope>
    <source>
        <strain evidence="2">CHK189-11263</strain>
    </source>
</reference>
<proteinExistence type="predicted"/>
<protein>
    <recommendedName>
        <fullName evidence="4">DUF2178 domain-containing protein</fullName>
    </recommendedName>
</protein>
<gene>
    <name evidence="2" type="ORF">H9714_02655</name>
</gene>